<dbReference type="STRING" id="6689.A0A423SKN9"/>
<dbReference type="AlphaFoldDB" id="A0A423SKN9"/>
<evidence type="ECO:0000313" key="4">
    <source>
        <dbReference type="EMBL" id="ROT64753.1"/>
    </source>
</evidence>
<reference evidence="4 5" key="2">
    <citation type="submission" date="2019-01" db="EMBL/GenBank/DDBJ databases">
        <title>The decoding of complex shrimp genome reveals the adaptation for benthos swimmer, frequently molting mechanism and breeding impact on genome.</title>
        <authorList>
            <person name="Sun Y."/>
            <person name="Gao Y."/>
            <person name="Yu Y."/>
        </authorList>
    </citation>
    <scope>NUCLEOTIDE SEQUENCE [LARGE SCALE GENOMIC DNA]</scope>
    <source>
        <tissue evidence="4">Muscle</tissue>
    </source>
</reference>
<sequence>MDTDNFFGFDASLAPDDGCLEGGPEDEEYDALNDETFGSAMVDGDWEEGHEQMATLTEAGRISNKQKQLQNALRRDDDGGLAADFHNLGLGRFGSQDGSRFGGSEGGRLGQGSAPINIVGYQSGSSAHHHHMSSALLAGPDLPGSPSNSIWTPSPVLDKLLPVSHHSPSNGVNHSLNQMHVLNQGGMSQPLGLPSIKTVAELEEELKMQQQSRDQTPHGLHMNVVRAEDLERELARQTANKQPQQQHHHPGMNNQMPNHHQYLPRQGSFSGGMPNNHSQMNRQFQRPFGSPGNFQNQMPHLPHQHHQQQRHEGFNNYHHHHQNSYNNHYSQQQQQQQNYHHYNNRNPDNRYFNHNGLDSSRGGNERRNMDRRNYDQNRGYDQGKGRQNNSRDDYSGHSGGRTRRDSEAEWEEWHRLREQDEYCGLMTPREKSWLKNIQAMQLHSDSPYQDDYYYVMYSVKQQRKREEEVIEIDGLQLLLPDRGKDGGREYEPPRLENSLGKLQVVSVNAPRKIIDLQVVHLDPSHPTTPLQREMRKHRHLLLHIEKLFNVMMELDDLERKIRLLPDCPTRDLFQSKSRTLASKLWENIHATPERLVQLLCIRKGKSLLVRLLNWLGPNECEKVVMTILQNMTLLSKRDTHDHHLELFWPITDHLIDLAVHQQLLEFASALIAQGGGPQKANLVSALYNKYGVSLLMALMVRGESLLANLEDSPEWQEFLLAIITGLVAVPDNTGKPSNDSSKTPSEMPQALPSVAVAASPHRPAQHLARCKVADPAVLKVAQEKMTALTVSHTKPKGQSPAKS</sequence>
<feature type="compositionally biased region" description="Polar residues" evidence="3">
    <location>
        <begin position="734"/>
        <end position="746"/>
    </location>
</feature>
<comment type="subcellular location">
    <subcellularLocation>
        <location evidence="1">Cytoplasm</location>
        <location evidence="1">P-body</location>
    </subcellularLocation>
</comment>
<dbReference type="OrthoDB" id="8251691at2759"/>
<keyword evidence="5" id="KW-1185">Reference proteome</keyword>
<protein>
    <recommendedName>
        <fullName evidence="6">mRNA decay factor PAT1 domain-containing protein</fullName>
    </recommendedName>
</protein>
<comment type="caution">
    <text evidence="4">The sequence shown here is derived from an EMBL/GenBank/DDBJ whole genome shotgun (WGS) entry which is preliminary data.</text>
</comment>
<name>A0A423SKN9_PENVA</name>
<dbReference type="InterPro" id="IPR039900">
    <property type="entry name" value="Pat1-like"/>
</dbReference>
<evidence type="ECO:0000313" key="5">
    <source>
        <dbReference type="Proteomes" id="UP000283509"/>
    </source>
</evidence>
<feature type="compositionally biased region" description="Polar residues" evidence="3">
    <location>
        <begin position="273"/>
        <end position="284"/>
    </location>
</feature>
<accession>A0A423SKN9</accession>
<dbReference type="EMBL" id="QCYY01003199">
    <property type="protein sequence ID" value="ROT64753.1"/>
    <property type="molecule type" value="Genomic_DNA"/>
</dbReference>
<keyword evidence="2" id="KW-0963">Cytoplasm</keyword>
<dbReference type="GO" id="GO:0000932">
    <property type="term" value="C:P-body"/>
    <property type="evidence" value="ECO:0007669"/>
    <property type="project" value="UniProtKB-SubCell"/>
</dbReference>
<organism evidence="4 5">
    <name type="scientific">Penaeus vannamei</name>
    <name type="common">Whiteleg shrimp</name>
    <name type="synonym">Litopenaeus vannamei</name>
    <dbReference type="NCBI Taxonomy" id="6689"/>
    <lineage>
        <taxon>Eukaryota</taxon>
        <taxon>Metazoa</taxon>
        <taxon>Ecdysozoa</taxon>
        <taxon>Arthropoda</taxon>
        <taxon>Crustacea</taxon>
        <taxon>Multicrustacea</taxon>
        <taxon>Malacostraca</taxon>
        <taxon>Eumalacostraca</taxon>
        <taxon>Eucarida</taxon>
        <taxon>Decapoda</taxon>
        <taxon>Dendrobranchiata</taxon>
        <taxon>Penaeoidea</taxon>
        <taxon>Penaeidae</taxon>
        <taxon>Penaeus</taxon>
    </lineage>
</organism>
<dbReference type="GO" id="GO:0033962">
    <property type="term" value="P:P-body assembly"/>
    <property type="evidence" value="ECO:0007669"/>
    <property type="project" value="TreeGrafter"/>
</dbReference>
<evidence type="ECO:0008006" key="6">
    <source>
        <dbReference type="Google" id="ProtNLM"/>
    </source>
</evidence>
<feature type="compositionally biased region" description="Basic and acidic residues" evidence="3">
    <location>
        <begin position="381"/>
        <end position="395"/>
    </location>
</feature>
<dbReference type="Proteomes" id="UP000283509">
    <property type="component" value="Unassembled WGS sequence"/>
</dbReference>
<feature type="region of interest" description="Disordered" evidence="3">
    <location>
        <begin position="1"/>
        <end position="25"/>
    </location>
</feature>
<gene>
    <name evidence="4" type="ORF">C7M84_017320</name>
</gene>
<dbReference type="GO" id="GO:0003723">
    <property type="term" value="F:RNA binding"/>
    <property type="evidence" value="ECO:0007669"/>
    <property type="project" value="TreeGrafter"/>
</dbReference>
<evidence type="ECO:0000256" key="2">
    <source>
        <dbReference type="ARBA" id="ARBA00022490"/>
    </source>
</evidence>
<feature type="region of interest" description="Disordered" evidence="3">
    <location>
        <begin position="733"/>
        <end position="762"/>
    </location>
</feature>
<feature type="compositionally biased region" description="Basic and acidic residues" evidence="3">
    <location>
        <begin position="363"/>
        <end position="375"/>
    </location>
</feature>
<feature type="compositionally biased region" description="Low complexity" evidence="3">
    <location>
        <begin position="323"/>
        <end position="341"/>
    </location>
</feature>
<reference evidence="4 5" key="1">
    <citation type="submission" date="2018-04" db="EMBL/GenBank/DDBJ databases">
        <authorList>
            <person name="Zhang X."/>
            <person name="Yuan J."/>
            <person name="Li F."/>
            <person name="Xiang J."/>
        </authorList>
    </citation>
    <scope>NUCLEOTIDE SEQUENCE [LARGE SCALE GENOMIC DNA]</scope>
    <source>
        <tissue evidence="4">Muscle</tissue>
    </source>
</reference>
<dbReference type="PANTHER" id="PTHR21551:SF0">
    <property type="entry name" value="PROTEIN ASSOCIATED WITH TOPO II RELATED-1, ISOFORM A"/>
    <property type="match status" value="1"/>
</dbReference>
<dbReference type="GO" id="GO:0000290">
    <property type="term" value="P:deadenylation-dependent decapping of nuclear-transcribed mRNA"/>
    <property type="evidence" value="ECO:0007669"/>
    <property type="project" value="InterPro"/>
</dbReference>
<evidence type="ECO:0000256" key="3">
    <source>
        <dbReference type="SAM" id="MobiDB-lite"/>
    </source>
</evidence>
<evidence type="ECO:0000256" key="1">
    <source>
        <dbReference type="ARBA" id="ARBA00004201"/>
    </source>
</evidence>
<dbReference type="PANTHER" id="PTHR21551">
    <property type="entry name" value="TOPOISOMERASE II-ASSOCIATED PROTEIN PAT1"/>
    <property type="match status" value="1"/>
</dbReference>
<proteinExistence type="predicted"/>
<feature type="region of interest" description="Disordered" evidence="3">
    <location>
        <begin position="236"/>
        <end position="410"/>
    </location>
</feature>